<evidence type="ECO:0000256" key="1">
    <source>
        <dbReference type="SAM" id="MobiDB-lite"/>
    </source>
</evidence>
<organism evidence="2">
    <name type="scientific">Aegilops tauschii</name>
    <name type="common">Tausch's goatgrass</name>
    <name type="synonym">Aegilops squarrosa</name>
    <dbReference type="NCBI Taxonomy" id="37682"/>
    <lineage>
        <taxon>Eukaryota</taxon>
        <taxon>Viridiplantae</taxon>
        <taxon>Streptophyta</taxon>
        <taxon>Embryophyta</taxon>
        <taxon>Tracheophyta</taxon>
        <taxon>Spermatophyta</taxon>
        <taxon>Magnoliopsida</taxon>
        <taxon>Liliopsida</taxon>
        <taxon>Poales</taxon>
        <taxon>Poaceae</taxon>
        <taxon>BOP clade</taxon>
        <taxon>Pooideae</taxon>
        <taxon>Triticodae</taxon>
        <taxon>Triticeae</taxon>
        <taxon>Triticinae</taxon>
        <taxon>Aegilops</taxon>
    </lineage>
</organism>
<evidence type="ECO:0000313" key="2">
    <source>
        <dbReference type="EnsemblPlants" id="EMT04973"/>
    </source>
</evidence>
<name>M8BDY2_AEGTA</name>
<dbReference type="EnsemblPlants" id="EMT04973">
    <property type="protein sequence ID" value="EMT04973"/>
    <property type="gene ID" value="F775_08062"/>
</dbReference>
<feature type="compositionally biased region" description="Polar residues" evidence="1">
    <location>
        <begin position="234"/>
        <end position="248"/>
    </location>
</feature>
<protein>
    <recommendedName>
        <fullName evidence="3">LisH domain-containing protein</fullName>
    </recommendedName>
</protein>
<accession>M8BDY2</accession>
<dbReference type="PANTHER" id="PTHR35117">
    <property type="entry name" value="MYOSIN-M HEAVY PROTEIN"/>
    <property type="match status" value="1"/>
</dbReference>
<dbReference type="PANTHER" id="PTHR35117:SF1">
    <property type="entry name" value="MYOSIN-M HEAVY PROTEIN"/>
    <property type="match status" value="1"/>
</dbReference>
<feature type="compositionally biased region" description="Basic and acidic residues" evidence="1">
    <location>
        <begin position="366"/>
        <end position="381"/>
    </location>
</feature>
<feature type="compositionally biased region" description="Low complexity" evidence="1">
    <location>
        <begin position="218"/>
        <end position="229"/>
    </location>
</feature>
<evidence type="ECO:0008006" key="3">
    <source>
        <dbReference type="Google" id="ProtNLM"/>
    </source>
</evidence>
<dbReference type="AlphaFoldDB" id="M8BDY2"/>
<feature type="region of interest" description="Disordered" evidence="1">
    <location>
        <begin position="357"/>
        <end position="404"/>
    </location>
</feature>
<feature type="region of interest" description="Disordered" evidence="1">
    <location>
        <begin position="195"/>
        <end position="248"/>
    </location>
</feature>
<sequence>MASPSGKLQNRAIDGISSKQRLATTIKVFWSPNSSSDADKARGKTKVTPLQVAFLVERYLADNGFSASLAAFRSDAAHLFAKTSNNIVPPKALLPLADILHDYISLKESRLAVDSAMQAMQTLVSTYYHSGPSAHLAAPPSSPPLVPPFFVGPTTSSPPHPPMVAIPPPPTGSSGYATPMIHYTQSSSSLVVQNSSNANNMSTPAASSLPTKKRKAAKPAAKTTSASKRICAAPSTSLNPKGTSAASQLQTAQPSSAEHSVVAKLPAQASSVAKSLFTPLQSQVSSSPYTAQLSYPMGNELASCQSQRPSSVVPNAHAQQEIASSQYSIVSSKRLIVSPMKGGTYYSVERSCHVSSPLKSSTQRSSKREHVKGRLDFDSSDARPVSAEHVSEKPSSSTYNGEKQDDFDIDFANFDLFEGDFSFSELLLDFDLDNEGLQCENPSTNAEVQRLQPTVKSNNMTADPAFPDPMKPMSADPTEDINSQGATSVTSVRAITKRIKIVSPGMPITSTYHASHVQQLRAAQLLSMVNRTEHHKEQMSSGYDH</sequence>
<proteinExistence type="predicted"/>
<reference evidence="2" key="1">
    <citation type="submission" date="2015-06" db="UniProtKB">
        <authorList>
            <consortium name="EnsemblPlants"/>
        </authorList>
    </citation>
    <scope>IDENTIFICATION</scope>
</reference>